<dbReference type="RefSeq" id="XP_010773314.1">
    <property type="nucleotide sequence ID" value="XM_010775012.1"/>
</dbReference>
<dbReference type="GO" id="GO:0005085">
    <property type="term" value="F:guanyl-nucleotide exchange factor activity"/>
    <property type="evidence" value="ECO:0007669"/>
    <property type="project" value="InterPro"/>
</dbReference>
<dbReference type="InterPro" id="IPR040144">
    <property type="entry name" value="RAP1GDS1"/>
</dbReference>
<dbReference type="PANTHER" id="PTHR10957">
    <property type="entry name" value="RAP1 GTPASE-GDP DISSOCIATION STIMULATOR 1"/>
    <property type="match status" value="1"/>
</dbReference>
<organism evidence="1 2">
    <name type="scientific">Notothenia coriiceps</name>
    <name type="common">black rockcod</name>
    <dbReference type="NCBI Taxonomy" id="8208"/>
    <lineage>
        <taxon>Eukaryota</taxon>
        <taxon>Metazoa</taxon>
        <taxon>Chordata</taxon>
        <taxon>Craniata</taxon>
        <taxon>Vertebrata</taxon>
        <taxon>Euteleostomi</taxon>
        <taxon>Actinopterygii</taxon>
        <taxon>Neopterygii</taxon>
        <taxon>Teleostei</taxon>
        <taxon>Neoteleostei</taxon>
        <taxon>Acanthomorphata</taxon>
        <taxon>Eupercaria</taxon>
        <taxon>Perciformes</taxon>
        <taxon>Notothenioidei</taxon>
        <taxon>Nototheniidae</taxon>
        <taxon>Notothenia</taxon>
    </lineage>
</organism>
<proteinExistence type="predicted"/>
<dbReference type="InterPro" id="IPR011989">
    <property type="entry name" value="ARM-like"/>
</dbReference>
<evidence type="ECO:0000313" key="2">
    <source>
        <dbReference type="RefSeq" id="XP_010773314.1"/>
    </source>
</evidence>
<dbReference type="OrthoDB" id="26149at2759"/>
<reference evidence="2" key="1">
    <citation type="submission" date="2025-08" db="UniProtKB">
        <authorList>
            <consortium name="RefSeq"/>
        </authorList>
    </citation>
    <scope>IDENTIFICATION</scope>
    <source>
        <tissue evidence="2">Muscle</tissue>
    </source>
</reference>
<sequence length="122" mass="12941">MTDIDSLSGALQALSVSTELIEEELKLPLETLLAALLEKKKDAAVEIANSGVLPSLAEVLRSSSPLSCQVALLVAEMAREAAVREPCIEAGLVTVLLPHLSSTNQEMLLNTGRAIGRICFDN</sequence>
<dbReference type="KEGG" id="ncc:104948786"/>
<dbReference type="Proteomes" id="UP000504611">
    <property type="component" value="Unplaced"/>
</dbReference>
<feature type="non-terminal residue" evidence="2">
    <location>
        <position position="122"/>
    </location>
</feature>
<dbReference type="Gene3D" id="1.25.10.10">
    <property type="entry name" value="Leucine-rich Repeat Variant"/>
    <property type="match status" value="1"/>
</dbReference>
<dbReference type="AlphaFoldDB" id="A0A6I9N5X4"/>
<protein>
    <submittedName>
        <fullName evidence="2">Rap1 GTPase-GDP dissociation stimulator 1-A-like</fullName>
    </submittedName>
</protein>
<gene>
    <name evidence="2" type="primary">LOC104948786</name>
</gene>
<keyword evidence="1" id="KW-1185">Reference proteome</keyword>
<accession>A0A6I9N5X4</accession>
<dbReference type="SUPFAM" id="SSF48371">
    <property type="entry name" value="ARM repeat"/>
    <property type="match status" value="1"/>
</dbReference>
<evidence type="ECO:0000313" key="1">
    <source>
        <dbReference type="Proteomes" id="UP000504611"/>
    </source>
</evidence>
<dbReference type="InterPro" id="IPR016024">
    <property type="entry name" value="ARM-type_fold"/>
</dbReference>
<name>A0A6I9N5X4_9TELE</name>
<dbReference type="GeneID" id="104948786"/>